<evidence type="ECO:0000256" key="4">
    <source>
        <dbReference type="ARBA" id="ARBA00022679"/>
    </source>
</evidence>
<keyword evidence="4" id="KW-0808">Transferase</keyword>
<keyword evidence="5" id="KW-0547">Nucleotide-binding</keyword>
<evidence type="ECO:0000313" key="13">
    <source>
        <dbReference type="Proteomes" id="UP001611580"/>
    </source>
</evidence>
<dbReference type="Pfam" id="PF07730">
    <property type="entry name" value="HisKA_3"/>
    <property type="match status" value="1"/>
</dbReference>
<dbReference type="CDD" id="cd16917">
    <property type="entry name" value="HATPase_UhpB-NarQ-NarX-like"/>
    <property type="match status" value="1"/>
</dbReference>
<dbReference type="PANTHER" id="PTHR24421">
    <property type="entry name" value="NITRATE/NITRITE SENSOR PROTEIN NARX-RELATED"/>
    <property type="match status" value="1"/>
</dbReference>
<evidence type="ECO:0000256" key="8">
    <source>
        <dbReference type="ARBA" id="ARBA00023012"/>
    </source>
</evidence>
<keyword evidence="6 12" id="KW-0418">Kinase</keyword>
<dbReference type="RefSeq" id="WP_397406249.1">
    <property type="nucleotide sequence ID" value="NZ_JBIRYI010000013.1"/>
</dbReference>
<evidence type="ECO:0000256" key="7">
    <source>
        <dbReference type="ARBA" id="ARBA00022840"/>
    </source>
</evidence>
<dbReference type="EMBL" id="JBIRYI010000013">
    <property type="protein sequence ID" value="MFI2489172.1"/>
    <property type="molecule type" value="Genomic_DNA"/>
</dbReference>
<dbReference type="EC" id="2.7.13.3" evidence="2"/>
<dbReference type="SUPFAM" id="SSF55874">
    <property type="entry name" value="ATPase domain of HSP90 chaperone/DNA topoisomerase II/histidine kinase"/>
    <property type="match status" value="1"/>
</dbReference>
<keyword evidence="13" id="KW-1185">Reference proteome</keyword>
<keyword evidence="3" id="KW-0597">Phosphoprotein</keyword>
<organism evidence="12 13">
    <name type="scientific">Promicromonospora kroppenstedtii</name>
    <dbReference type="NCBI Taxonomy" id="440482"/>
    <lineage>
        <taxon>Bacteria</taxon>
        <taxon>Bacillati</taxon>
        <taxon>Actinomycetota</taxon>
        <taxon>Actinomycetes</taxon>
        <taxon>Micrococcales</taxon>
        <taxon>Promicromonosporaceae</taxon>
        <taxon>Promicromonospora</taxon>
    </lineage>
</organism>
<feature type="region of interest" description="Disordered" evidence="9">
    <location>
        <begin position="270"/>
        <end position="309"/>
    </location>
</feature>
<comment type="caution">
    <text evidence="12">The sequence shown here is derived from an EMBL/GenBank/DDBJ whole genome shotgun (WGS) entry which is preliminary data.</text>
</comment>
<evidence type="ECO:0000259" key="11">
    <source>
        <dbReference type="Pfam" id="PF07730"/>
    </source>
</evidence>
<dbReference type="InterPro" id="IPR050482">
    <property type="entry name" value="Sensor_HK_TwoCompSys"/>
</dbReference>
<dbReference type="GO" id="GO:0016301">
    <property type="term" value="F:kinase activity"/>
    <property type="evidence" value="ECO:0007669"/>
    <property type="project" value="UniProtKB-KW"/>
</dbReference>
<dbReference type="Gene3D" id="3.30.565.10">
    <property type="entry name" value="Histidine kinase-like ATPase, C-terminal domain"/>
    <property type="match status" value="1"/>
</dbReference>
<dbReference type="Gene3D" id="1.20.5.1930">
    <property type="match status" value="1"/>
</dbReference>
<feature type="compositionally biased region" description="Gly residues" evidence="9">
    <location>
        <begin position="271"/>
        <end position="281"/>
    </location>
</feature>
<comment type="catalytic activity">
    <reaction evidence="1">
        <text>ATP + protein L-histidine = ADP + protein N-phospho-L-histidine.</text>
        <dbReference type="EC" id="2.7.13.3"/>
    </reaction>
</comment>
<dbReference type="Proteomes" id="UP001611580">
    <property type="component" value="Unassembled WGS sequence"/>
</dbReference>
<dbReference type="InterPro" id="IPR036890">
    <property type="entry name" value="HATPase_C_sf"/>
</dbReference>
<evidence type="ECO:0000256" key="10">
    <source>
        <dbReference type="SAM" id="Phobius"/>
    </source>
</evidence>
<evidence type="ECO:0000256" key="6">
    <source>
        <dbReference type="ARBA" id="ARBA00022777"/>
    </source>
</evidence>
<evidence type="ECO:0000256" key="5">
    <source>
        <dbReference type="ARBA" id="ARBA00022741"/>
    </source>
</evidence>
<keyword evidence="7" id="KW-0067">ATP-binding</keyword>
<protein>
    <recommendedName>
        <fullName evidence="2">histidine kinase</fullName>
        <ecNumber evidence="2">2.7.13.3</ecNumber>
    </recommendedName>
</protein>
<feature type="transmembrane region" description="Helical" evidence="10">
    <location>
        <begin position="39"/>
        <end position="59"/>
    </location>
</feature>
<evidence type="ECO:0000256" key="9">
    <source>
        <dbReference type="SAM" id="MobiDB-lite"/>
    </source>
</evidence>
<sequence length="309" mass="31764">MDSTARPELRSRAWLTATIVLAVLGLSLAATGVQQPVAVLVTVLGAAGIALGVMVWALVRTGRQRRAYEDELTAWAAERAAQAERLRIARDLHDLASHGLGLITVRAAAARTLTGPAGEVEHARALADIEQAGRAATTELRRMLTVLRTPGGENAPLRPAETLTDLPGVVDSARVAGVDVTLELDHLGDVSAGAQLTVCVVVREALANIARHAGPTAARVAVLREADAIVLTVEDDGPVAGWYPHPGAGQGLAGLRERVAALGGTLHAGAGTDGAGPGAGPGADRAGFRVVARLPDHPSGGPMDRGPRR</sequence>
<reference evidence="12 13" key="1">
    <citation type="submission" date="2024-10" db="EMBL/GenBank/DDBJ databases">
        <title>The Natural Products Discovery Center: Release of the First 8490 Sequenced Strains for Exploring Actinobacteria Biosynthetic Diversity.</title>
        <authorList>
            <person name="Kalkreuter E."/>
            <person name="Kautsar S.A."/>
            <person name="Yang D."/>
            <person name="Bader C.D."/>
            <person name="Teijaro C.N."/>
            <person name="Fluegel L."/>
            <person name="Davis C.M."/>
            <person name="Simpson J.R."/>
            <person name="Lauterbach L."/>
            <person name="Steele A.D."/>
            <person name="Gui C."/>
            <person name="Meng S."/>
            <person name="Li G."/>
            <person name="Viehrig K."/>
            <person name="Ye F."/>
            <person name="Su P."/>
            <person name="Kiefer A.F."/>
            <person name="Nichols A."/>
            <person name="Cepeda A.J."/>
            <person name="Yan W."/>
            <person name="Fan B."/>
            <person name="Jiang Y."/>
            <person name="Adhikari A."/>
            <person name="Zheng C.-J."/>
            <person name="Schuster L."/>
            <person name="Cowan T.M."/>
            <person name="Smanski M.J."/>
            <person name="Chevrette M.G."/>
            <person name="De Carvalho L.P.S."/>
            <person name="Shen B."/>
        </authorList>
    </citation>
    <scope>NUCLEOTIDE SEQUENCE [LARGE SCALE GENOMIC DNA]</scope>
    <source>
        <strain evidence="12 13">NPDC019481</strain>
    </source>
</reference>
<evidence type="ECO:0000313" key="12">
    <source>
        <dbReference type="EMBL" id="MFI2489172.1"/>
    </source>
</evidence>
<keyword evidence="10" id="KW-1133">Transmembrane helix</keyword>
<proteinExistence type="predicted"/>
<feature type="domain" description="Signal transduction histidine kinase subgroup 3 dimerisation and phosphoacceptor" evidence="11">
    <location>
        <begin position="84"/>
        <end position="150"/>
    </location>
</feature>
<keyword evidence="10" id="KW-0812">Transmembrane</keyword>
<name>A0ABW7XNR3_9MICO</name>
<keyword evidence="8" id="KW-0902">Two-component regulatory system</keyword>
<accession>A0ABW7XNR3</accession>
<dbReference type="InterPro" id="IPR011712">
    <property type="entry name" value="Sig_transdc_His_kin_sub3_dim/P"/>
</dbReference>
<dbReference type="PANTHER" id="PTHR24421:SF10">
    <property type="entry name" value="NITRATE_NITRITE SENSOR PROTEIN NARQ"/>
    <property type="match status" value="1"/>
</dbReference>
<evidence type="ECO:0000256" key="2">
    <source>
        <dbReference type="ARBA" id="ARBA00012438"/>
    </source>
</evidence>
<evidence type="ECO:0000256" key="1">
    <source>
        <dbReference type="ARBA" id="ARBA00000085"/>
    </source>
</evidence>
<gene>
    <name evidence="12" type="ORF">ACH47X_19845</name>
</gene>
<evidence type="ECO:0000256" key="3">
    <source>
        <dbReference type="ARBA" id="ARBA00022553"/>
    </source>
</evidence>
<keyword evidence="10" id="KW-0472">Membrane</keyword>